<dbReference type="RefSeq" id="XP_001229687.1">
    <property type="nucleotide sequence ID" value="XM_001229686.1"/>
</dbReference>
<dbReference type="AlphaFoldDB" id="Q2H9D3"/>
<organism evidence="1 2">
    <name type="scientific">Chaetomium globosum (strain ATCC 6205 / CBS 148.51 / DSM 1962 / NBRC 6347 / NRRL 1970)</name>
    <name type="common">Soil fungus</name>
    <dbReference type="NCBI Taxonomy" id="306901"/>
    <lineage>
        <taxon>Eukaryota</taxon>
        <taxon>Fungi</taxon>
        <taxon>Dikarya</taxon>
        <taxon>Ascomycota</taxon>
        <taxon>Pezizomycotina</taxon>
        <taxon>Sordariomycetes</taxon>
        <taxon>Sordariomycetidae</taxon>
        <taxon>Sordariales</taxon>
        <taxon>Chaetomiaceae</taxon>
        <taxon>Chaetomium</taxon>
    </lineage>
</organism>
<evidence type="ECO:0000313" key="2">
    <source>
        <dbReference type="Proteomes" id="UP000001056"/>
    </source>
</evidence>
<sequence length="495" mass="56337">MTSSPKVHNTIAVNSGCLCFGELHNIWNGASVPVQFEGLPSPRPRLSGTVKVHRIEYNIAARNGIWNGFRLIDLKTKKVAAWFLAHSDVDPEKEVDKILRVSGSPYEDESGSSFNDDKTAAEGVFVINRYDWGYYDERSREIVEPEEINEELFASVGLVDLSAAKPTVDRWKDHRSRERQWLEGGAWLHIPNGEYLFGRFGFDDDHAAARSFLFFTTNTYFTRTAFDGLERTLRKEVTPEERFERKLQEGFDFSGLETLRELSRVPEHSGVSRPPRADCLGPYRQSDHVLRAQEIDAIRVYRDAEELKLFVHGRDLSHLRMEGEIGEFIEPWAEPLYDVVNEMVLSYLQRSVIPNMANRGVSAAAELLFPQHTPEEDTGKLDVWCHRHFRQPDARPIPNFDSAYVGSRIASFLSRSADASAVFEDECVAGITRAVAYMLTDVLERASKGAHQDDMRTRIMPSDVRIAVSLSSELHDRFRFSIVYWEGRTGSVSPE</sequence>
<name>Q2H9D3_CHAGB</name>
<dbReference type="VEuPathDB" id="FungiDB:CHGG_03171"/>
<protein>
    <submittedName>
        <fullName evidence="1">Uncharacterized protein</fullName>
    </submittedName>
</protein>
<dbReference type="InParanoid" id="Q2H9D3"/>
<dbReference type="Proteomes" id="UP000001056">
    <property type="component" value="Unassembled WGS sequence"/>
</dbReference>
<dbReference type="GeneID" id="4389592"/>
<accession>Q2H9D3</accession>
<reference evidence="2" key="1">
    <citation type="journal article" date="2015" name="Genome Announc.">
        <title>Draft genome sequence of the cellulolytic fungus Chaetomium globosum.</title>
        <authorList>
            <person name="Cuomo C.A."/>
            <person name="Untereiner W.A."/>
            <person name="Ma L.-J."/>
            <person name="Grabherr M."/>
            <person name="Birren B.W."/>
        </authorList>
    </citation>
    <scope>NUCLEOTIDE SEQUENCE [LARGE SCALE GENOMIC DNA]</scope>
    <source>
        <strain evidence="2">ATCC 6205 / CBS 148.51 / DSM 1962 / NBRC 6347 / NRRL 1970</strain>
    </source>
</reference>
<dbReference type="eggNOG" id="ENOG502SM2Q">
    <property type="taxonomic scope" value="Eukaryota"/>
</dbReference>
<dbReference type="EMBL" id="CH408030">
    <property type="protein sequence ID" value="EAQ91236.1"/>
    <property type="molecule type" value="Genomic_DNA"/>
</dbReference>
<dbReference type="HOGENOM" id="CLU_044113_0_0_1"/>
<dbReference type="GO" id="GO:0046982">
    <property type="term" value="F:protein heterodimerization activity"/>
    <property type="evidence" value="ECO:0007669"/>
    <property type="project" value="InterPro"/>
</dbReference>
<proteinExistence type="predicted"/>
<evidence type="ECO:0000313" key="1">
    <source>
        <dbReference type="EMBL" id="EAQ91236.1"/>
    </source>
</evidence>
<keyword evidence="2" id="KW-1185">Reference proteome</keyword>
<dbReference type="OrthoDB" id="3535423at2759"/>
<dbReference type="OMA" id="HGEYMFG"/>
<gene>
    <name evidence="1" type="ORF">CHGG_03171</name>
</gene>
<dbReference type="SUPFAM" id="SSF47113">
    <property type="entry name" value="Histone-fold"/>
    <property type="match status" value="1"/>
</dbReference>
<dbReference type="InterPro" id="IPR009072">
    <property type="entry name" value="Histone-fold"/>
</dbReference>